<dbReference type="PANTHER" id="PTHR43077">
    <property type="entry name" value="TRANSPORT PERMEASE YVFS-RELATED"/>
    <property type="match status" value="1"/>
</dbReference>
<organism evidence="7 8">
    <name type="scientific">Fructilactobacillus sanfranciscensis</name>
    <name type="common">Lactobacillus sanfranciscensis</name>
    <dbReference type="NCBI Taxonomy" id="1625"/>
    <lineage>
        <taxon>Bacteria</taxon>
        <taxon>Bacillati</taxon>
        <taxon>Bacillota</taxon>
        <taxon>Bacilli</taxon>
        <taxon>Lactobacillales</taxon>
        <taxon>Lactobacillaceae</taxon>
        <taxon>Fructilactobacillus</taxon>
    </lineage>
</organism>
<keyword evidence="2 5" id="KW-0812">Transmembrane</keyword>
<reference evidence="7 8" key="1">
    <citation type="submission" date="2018-05" db="EMBL/GenBank/DDBJ databases">
        <title>Lactobacillus sanfranciscensis Ah4 draft denome sequence.</title>
        <authorList>
            <person name="Zhang G."/>
        </authorList>
    </citation>
    <scope>NUCLEOTIDE SEQUENCE [LARGE SCALE GENOMIC DNA]</scope>
    <source>
        <strain evidence="7 8">Ah4</strain>
    </source>
</reference>
<keyword evidence="4 5" id="KW-0472">Membrane</keyword>
<feature type="chain" id="PRO_5038391467" description="DUF3533 domain-containing protein" evidence="6">
    <location>
        <begin position="28"/>
        <end position="322"/>
    </location>
</feature>
<dbReference type="AlphaFoldDB" id="A0A5C4TJS3"/>
<dbReference type="EMBL" id="QFCR01000003">
    <property type="protein sequence ID" value="TNK90840.1"/>
    <property type="molecule type" value="Genomic_DNA"/>
</dbReference>
<evidence type="ECO:0000256" key="3">
    <source>
        <dbReference type="ARBA" id="ARBA00022989"/>
    </source>
</evidence>
<evidence type="ECO:0008006" key="9">
    <source>
        <dbReference type="Google" id="ProtNLM"/>
    </source>
</evidence>
<proteinExistence type="predicted"/>
<sequence length="322" mass="36044">MKRILKNKFFAFAVLATLLVTLIMTLAQLPTAKSTIQNVPVGIVNQDQGPIGKSLTNKAMHNKTKAAHADHPMFKWYEYKTVKAANHALSFNGNYATFIIPKDLSQSVQTVGQTGQKSTIKIVINQGRNHTSATNVSSVFFQPICITSLVTTMLLYFASRAFQPKHKKDVLAFKGTVVGIVALLSLIVGFVTTFYVSQFLGYHFPDSPLISLFLAIATFAFIMLFSGVIAWIGIPGVVIFALLMFFSLPLMVMAPQMLPQAYQDYFLPWLPMRFLYEGIREILYFKAGFLNQNTWSLIIVAGIGLLMFFLETFGKRHQKTFI</sequence>
<feature type="signal peptide" evidence="6">
    <location>
        <begin position="1"/>
        <end position="27"/>
    </location>
</feature>
<feature type="transmembrane region" description="Helical" evidence="5">
    <location>
        <begin position="209"/>
        <end position="232"/>
    </location>
</feature>
<protein>
    <recommendedName>
        <fullName evidence="9">DUF3533 domain-containing protein</fullName>
    </recommendedName>
</protein>
<comment type="subcellular location">
    <subcellularLocation>
        <location evidence="1">Membrane</location>
        <topology evidence="1">Multi-pass membrane protein</topology>
    </subcellularLocation>
</comment>
<keyword evidence="3 5" id="KW-1133">Transmembrane helix</keyword>
<dbReference type="RefSeq" id="WP_139571030.1">
    <property type="nucleotide sequence ID" value="NZ_QFCR01000003.1"/>
</dbReference>
<feature type="transmembrane region" description="Helical" evidence="5">
    <location>
        <begin position="294"/>
        <end position="313"/>
    </location>
</feature>
<dbReference type="Gene3D" id="3.40.1710.10">
    <property type="entry name" value="abc type-2 transporter like domain"/>
    <property type="match status" value="1"/>
</dbReference>
<accession>A0A5C4TJS3</accession>
<dbReference type="GO" id="GO:0016020">
    <property type="term" value="C:membrane"/>
    <property type="evidence" value="ECO:0007669"/>
    <property type="project" value="UniProtKB-SubCell"/>
</dbReference>
<dbReference type="PANTHER" id="PTHR43077:SF10">
    <property type="entry name" value="TRANSPORT PERMEASE PROTEIN"/>
    <property type="match status" value="1"/>
</dbReference>
<feature type="transmembrane region" description="Helical" evidence="5">
    <location>
        <begin position="171"/>
        <end position="197"/>
    </location>
</feature>
<name>A0A5C4TJS3_FRUSA</name>
<evidence type="ECO:0000313" key="8">
    <source>
        <dbReference type="Proteomes" id="UP000313312"/>
    </source>
</evidence>
<dbReference type="Proteomes" id="UP000313312">
    <property type="component" value="Unassembled WGS sequence"/>
</dbReference>
<comment type="caution">
    <text evidence="7">The sequence shown here is derived from an EMBL/GenBank/DDBJ whole genome shotgun (WGS) entry which is preliminary data.</text>
</comment>
<evidence type="ECO:0000313" key="7">
    <source>
        <dbReference type="EMBL" id="TNK90840.1"/>
    </source>
</evidence>
<evidence type="ECO:0000256" key="1">
    <source>
        <dbReference type="ARBA" id="ARBA00004141"/>
    </source>
</evidence>
<keyword evidence="6" id="KW-0732">Signal</keyword>
<evidence type="ECO:0000256" key="6">
    <source>
        <dbReference type="SAM" id="SignalP"/>
    </source>
</evidence>
<feature type="transmembrane region" description="Helical" evidence="5">
    <location>
        <begin position="239"/>
        <end position="258"/>
    </location>
</feature>
<gene>
    <name evidence="7" type="ORF">DID87_01695</name>
</gene>
<dbReference type="InterPro" id="IPR051328">
    <property type="entry name" value="T7SS_ABC-Transporter"/>
</dbReference>
<evidence type="ECO:0000256" key="4">
    <source>
        <dbReference type="ARBA" id="ARBA00023136"/>
    </source>
</evidence>
<feature type="transmembrane region" description="Helical" evidence="5">
    <location>
        <begin position="139"/>
        <end position="159"/>
    </location>
</feature>
<evidence type="ECO:0000256" key="5">
    <source>
        <dbReference type="SAM" id="Phobius"/>
    </source>
</evidence>
<evidence type="ECO:0000256" key="2">
    <source>
        <dbReference type="ARBA" id="ARBA00022692"/>
    </source>
</evidence>